<evidence type="ECO:0000256" key="1">
    <source>
        <dbReference type="SAM" id="Phobius"/>
    </source>
</evidence>
<feature type="transmembrane region" description="Helical" evidence="1">
    <location>
        <begin position="86"/>
        <end position="103"/>
    </location>
</feature>
<feature type="transmembrane region" description="Helical" evidence="1">
    <location>
        <begin position="288"/>
        <end position="305"/>
    </location>
</feature>
<dbReference type="EMBL" id="MK702077">
    <property type="protein sequence ID" value="QEF30270.1"/>
    <property type="molecule type" value="Genomic_DNA"/>
</dbReference>
<keyword evidence="1" id="KW-1133">Transmembrane helix</keyword>
<feature type="transmembrane region" description="Helical" evidence="1">
    <location>
        <begin position="205"/>
        <end position="229"/>
    </location>
</feature>
<dbReference type="AlphaFoldDB" id="A0A5B9IQ64"/>
<proteinExistence type="predicted"/>
<protein>
    <submittedName>
        <fullName evidence="2">Uncharacterized protein</fullName>
    </submittedName>
</protein>
<keyword evidence="1" id="KW-0472">Membrane</keyword>
<feature type="transmembrane region" description="Helical" evidence="1">
    <location>
        <begin position="259"/>
        <end position="276"/>
    </location>
</feature>
<reference evidence="2" key="1">
    <citation type="journal article" date="2019" name="Microorganisms">
        <title>Morphology, Ultrastructure, and Mitochondrial Genome of the Marine Non-Photosynthetic Bicosoecid Cafileria marina Gen. et sp. nov.</title>
        <authorList>
            <person name="Jirsova D."/>
            <person name="Fussy Z."/>
            <person name="Richtova J."/>
            <person name="Gruber A."/>
            <person name="Obornik M."/>
        </authorList>
    </citation>
    <scope>NUCLEOTIDE SEQUENCE</scope>
    <source>
        <strain evidence="2">Kf007</strain>
    </source>
</reference>
<feature type="transmembrane region" description="Helical" evidence="1">
    <location>
        <begin position="9"/>
        <end position="26"/>
    </location>
</feature>
<accession>A0A5B9IQ64</accession>
<dbReference type="GeneID" id="41791389"/>
<feature type="transmembrane region" description="Helical" evidence="1">
    <location>
        <begin position="139"/>
        <end position="159"/>
    </location>
</feature>
<feature type="transmembrane region" description="Helical" evidence="1">
    <location>
        <begin position="46"/>
        <end position="65"/>
    </location>
</feature>
<keyword evidence="2" id="KW-0496">Mitochondrion</keyword>
<keyword evidence="1" id="KW-0812">Transmembrane</keyword>
<feature type="transmembrane region" description="Helical" evidence="1">
    <location>
        <begin position="109"/>
        <end position="127"/>
    </location>
</feature>
<organism evidence="2">
    <name type="scientific">Cafileria marina</name>
    <dbReference type="NCBI Taxonomy" id="2557541"/>
    <lineage>
        <taxon>Eukaryota</taxon>
        <taxon>Sar</taxon>
        <taxon>Stramenopiles</taxon>
        <taxon>Bigyra</taxon>
        <taxon>Opalozoa</taxon>
        <taxon>Bicosoecida</taxon>
        <taxon>Cafileria</taxon>
    </lineage>
</organism>
<gene>
    <name evidence="2" type="primary">orf316</name>
</gene>
<evidence type="ECO:0000313" key="2">
    <source>
        <dbReference type="EMBL" id="QEF30270.1"/>
    </source>
</evidence>
<sequence length="316" mass="39426">MRFLFFKKYKLLLIIFTWFLINYYIINNLLSMKLVLNFELQLFISKIFKIIIMLISIFQKCYIFLCSLFETQYSLYSNNIIFCFKYYYYHILFIIIENCFNIYIYKPYIYILIGILYIYVNCILFFFNFIQKYEFKKLLIYKLLFLTFSLILIFLVNNIELYNFYYHNELYIKNYFEQTKNFVYDTINCLNQINLNNFKILKKNYLQIFFFKIFLIVSLIFLYYHFFYIDNHIYKDSLKTFKFRNVLNVSIKKLNKNKIFLILIVIIPLYFFRLEKTSILETGFIQEIFYLLIIWEFFIFIYIYINKIKSSYIINK</sequence>
<dbReference type="RefSeq" id="YP_009688846.1">
    <property type="nucleotide sequence ID" value="NC_044635.1"/>
</dbReference>
<geneLocation type="mitochondrion" evidence="2"/>
<name>A0A5B9IQ64_9STRA</name>